<evidence type="ECO:0000313" key="6">
    <source>
        <dbReference type="EMBL" id="CCG00458.1"/>
    </source>
</evidence>
<evidence type="ECO:0000256" key="4">
    <source>
        <dbReference type="ARBA" id="ARBA00022679"/>
    </source>
</evidence>
<evidence type="ECO:0000256" key="1">
    <source>
        <dbReference type="ARBA" id="ARBA00001478"/>
    </source>
</evidence>
<dbReference type="InterPro" id="IPR013534">
    <property type="entry name" value="Starch_synth_cat_dom"/>
</dbReference>
<dbReference type="GO" id="GO:0009011">
    <property type="term" value="F:alpha-1,4-glucan glucosyltransferase (ADP-glucose donor) activity"/>
    <property type="evidence" value="ECO:0007669"/>
    <property type="project" value="UniProtKB-EC"/>
</dbReference>
<gene>
    <name evidence="6" type="ORF">VIS_S18DCB90022</name>
</gene>
<comment type="catalytic activity">
    <reaction evidence="1">
        <text>[(1-&gt;4)-alpha-D-glucosyl](n) + ADP-alpha-D-glucose = [(1-&gt;4)-alpha-D-glucosyl](n+1) + ADP + H(+)</text>
        <dbReference type="Rhea" id="RHEA:18189"/>
        <dbReference type="Rhea" id="RHEA-COMP:9584"/>
        <dbReference type="Rhea" id="RHEA-COMP:9587"/>
        <dbReference type="ChEBI" id="CHEBI:15378"/>
        <dbReference type="ChEBI" id="CHEBI:15444"/>
        <dbReference type="ChEBI" id="CHEBI:57498"/>
        <dbReference type="ChEBI" id="CHEBI:456216"/>
        <dbReference type="EC" id="2.4.1.21"/>
    </reaction>
</comment>
<dbReference type="SUPFAM" id="SSF53756">
    <property type="entry name" value="UDP-Glycosyltransferase/glycogen phosphorylase"/>
    <property type="match status" value="1"/>
</dbReference>
<reference evidence="6" key="1">
    <citation type="journal article" date="2012" name="Environ. Microbiol.">
        <title>Genomic content of uncultured Bacteroidetes from contrasting oceanic provinces in the North Atlantic Ocean.</title>
        <authorList>
            <person name="Gomez-Pereira P.R."/>
            <person name="Schuler M."/>
            <person name="Fuchs B.M."/>
            <person name="Bennke C."/>
            <person name="Teeling H."/>
            <person name="Waldmann J."/>
            <person name="Richter M."/>
            <person name="Barbe V."/>
            <person name="Bataille E."/>
            <person name="Glockner F.O."/>
            <person name="Amann R."/>
        </authorList>
    </citation>
    <scope>NUCLEOTIDE SEQUENCE</scope>
</reference>
<proteinExistence type="predicted"/>
<reference evidence="6" key="2">
    <citation type="submission" date="2012-02" db="EMBL/GenBank/DDBJ databases">
        <authorList>
            <person name="Genoscope - CEA"/>
        </authorList>
    </citation>
    <scope>NUCLEOTIDE SEQUENCE</scope>
</reference>
<organism evidence="6">
    <name type="scientific">uncultured Flavobacteriia bacterium</name>
    <dbReference type="NCBI Taxonomy" id="212695"/>
    <lineage>
        <taxon>Bacteria</taxon>
        <taxon>Pseudomonadati</taxon>
        <taxon>Bacteroidota</taxon>
        <taxon>Flavobacteriia</taxon>
        <taxon>environmental samples</taxon>
    </lineage>
</organism>
<keyword evidence="3" id="KW-0328">Glycosyltransferase</keyword>
<keyword evidence="4" id="KW-0808">Transferase</keyword>
<dbReference type="Pfam" id="PF08323">
    <property type="entry name" value="Glyco_transf_5"/>
    <property type="match status" value="1"/>
</dbReference>
<dbReference type="AlphaFoldDB" id="H6RHE7"/>
<dbReference type="PANTHER" id="PTHR45825">
    <property type="entry name" value="GRANULE-BOUND STARCH SYNTHASE 1, CHLOROPLASTIC/AMYLOPLASTIC"/>
    <property type="match status" value="1"/>
</dbReference>
<accession>H6RHE7</accession>
<evidence type="ECO:0000256" key="2">
    <source>
        <dbReference type="ARBA" id="ARBA00012588"/>
    </source>
</evidence>
<dbReference type="EMBL" id="FO117608">
    <property type="protein sequence ID" value="CCG00458.1"/>
    <property type="molecule type" value="Genomic_DNA"/>
</dbReference>
<evidence type="ECO:0000256" key="3">
    <source>
        <dbReference type="ARBA" id="ARBA00022676"/>
    </source>
</evidence>
<dbReference type="Gene3D" id="3.40.50.2000">
    <property type="entry name" value="Glycogen Phosphorylase B"/>
    <property type="match status" value="1"/>
</dbReference>
<name>H6RHE7_9BACT</name>
<dbReference type="EC" id="2.4.1.21" evidence="2"/>
<dbReference type="PANTHER" id="PTHR45825:SF11">
    <property type="entry name" value="ALPHA AMYLASE DOMAIN-CONTAINING PROTEIN"/>
    <property type="match status" value="1"/>
</dbReference>
<protein>
    <recommendedName>
        <fullName evidence="2">starch synthase</fullName>
        <ecNumber evidence="2">2.4.1.21</ecNumber>
    </recommendedName>
</protein>
<sequence length="255" mass="28375">MSHVSRMLPQGTHEKGKEIRVFMPRFGKINERRHQLHEVIRLSGMNLNVNDTDHPLIIKVASIPTARIQVYFIDNDTYFKRKAVLEDADGNFFEDNDERSLFFVRGVLETVRKLGWAPDIIHCSGWMTSLVPLYLKHVFAYEPYFENAKVIYHAYNEGFEGSLDAGMAAKAEAHGIPADALSSIGEPTFENLNALGMQGADAIIVGSEELSTESQAVLAGMDKPILPYSGSEGFVSEINAFYDTMLEGKAEAVAE</sequence>
<evidence type="ECO:0000259" key="5">
    <source>
        <dbReference type="Pfam" id="PF08323"/>
    </source>
</evidence>
<feature type="domain" description="Starch synthase catalytic" evidence="5">
    <location>
        <begin position="1"/>
        <end position="215"/>
    </location>
</feature>